<dbReference type="Proteomes" id="UP001266305">
    <property type="component" value="Unassembled WGS sequence"/>
</dbReference>
<dbReference type="PANTHER" id="PTHR45625:SF4">
    <property type="entry name" value="PEPTIDYLPROLYL ISOMERASE DOMAIN AND WD REPEAT-CONTAINING PROTEIN 1"/>
    <property type="match status" value="1"/>
</dbReference>
<feature type="compositionally biased region" description="Basic and acidic residues" evidence="5">
    <location>
        <begin position="1"/>
        <end position="27"/>
    </location>
</feature>
<keyword evidence="3" id="KW-0697">Rotamase</keyword>
<evidence type="ECO:0000256" key="3">
    <source>
        <dbReference type="ARBA" id="ARBA00023110"/>
    </source>
</evidence>
<dbReference type="PANTHER" id="PTHR45625">
    <property type="entry name" value="PEPTIDYL-PROLYL CIS-TRANS ISOMERASE-RELATED"/>
    <property type="match status" value="1"/>
</dbReference>
<keyword evidence="8" id="KW-1185">Reference proteome</keyword>
<keyword evidence="4 7" id="KW-0413">Isomerase</keyword>
<dbReference type="EMBL" id="JASSZA010000005">
    <property type="protein sequence ID" value="KAK2112510.1"/>
    <property type="molecule type" value="Genomic_DNA"/>
</dbReference>
<evidence type="ECO:0000256" key="1">
    <source>
        <dbReference type="ARBA" id="ARBA00013194"/>
    </source>
</evidence>
<gene>
    <name evidence="7" type="primary">PPWD1_2</name>
    <name evidence="7" type="ORF">P7K49_012257</name>
</gene>
<dbReference type="InterPro" id="IPR002130">
    <property type="entry name" value="Cyclophilin-type_PPIase_dom"/>
</dbReference>
<feature type="domain" description="PPIase cyclophilin-type" evidence="6">
    <location>
        <begin position="46"/>
        <end position="95"/>
    </location>
</feature>
<dbReference type="GO" id="GO:0016853">
    <property type="term" value="F:isomerase activity"/>
    <property type="evidence" value="ECO:0007669"/>
    <property type="project" value="UniProtKB-KW"/>
</dbReference>
<dbReference type="InterPro" id="IPR029000">
    <property type="entry name" value="Cyclophilin-like_dom_sf"/>
</dbReference>
<accession>A0ABQ9VTK5</accession>
<proteinExistence type="predicted"/>
<sequence length="132" mass="14211">MSTKGEPEDRKSADSDGDVFNEKRSKEVMAATQAEGPKRVSDSAIIHTGMGGIHIKLFPAKTVENFCVHSRNGYYNGHAFHHIIKGFMIHTGDPTVVPMPGPKVAPARCHGACEGEAKSSRPTNLSNLTSSH</sequence>
<name>A0ABQ9VTK5_SAGOE</name>
<comment type="caution">
    <text evidence="7">The sequence shown here is derived from an EMBL/GenBank/DDBJ whole genome shotgun (WGS) entry which is preliminary data.</text>
</comment>
<evidence type="ECO:0000313" key="8">
    <source>
        <dbReference type="Proteomes" id="UP001266305"/>
    </source>
</evidence>
<evidence type="ECO:0000256" key="4">
    <source>
        <dbReference type="ARBA" id="ARBA00023235"/>
    </source>
</evidence>
<organism evidence="7 8">
    <name type="scientific">Saguinus oedipus</name>
    <name type="common">Cotton-top tamarin</name>
    <name type="synonym">Oedipomidas oedipus</name>
    <dbReference type="NCBI Taxonomy" id="9490"/>
    <lineage>
        <taxon>Eukaryota</taxon>
        <taxon>Metazoa</taxon>
        <taxon>Chordata</taxon>
        <taxon>Craniata</taxon>
        <taxon>Vertebrata</taxon>
        <taxon>Euteleostomi</taxon>
        <taxon>Mammalia</taxon>
        <taxon>Eutheria</taxon>
        <taxon>Euarchontoglires</taxon>
        <taxon>Primates</taxon>
        <taxon>Haplorrhini</taxon>
        <taxon>Platyrrhini</taxon>
        <taxon>Cebidae</taxon>
        <taxon>Callitrichinae</taxon>
        <taxon>Saguinus</taxon>
    </lineage>
</organism>
<protein>
    <recommendedName>
        <fullName evidence="1">peptidylprolyl isomerase</fullName>
        <ecNumber evidence="1">5.2.1.8</ecNumber>
    </recommendedName>
</protein>
<dbReference type="EC" id="5.2.1.8" evidence="1"/>
<keyword evidence="2" id="KW-0507">mRNA processing</keyword>
<evidence type="ECO:0000259" key="6">
    <source>
        <dbReference type="Pfam" id="PF00160"/>
    </source>
</evidence>
<dbReference type="Gene3D" id="2.40.100.10">
    <property type="entry name" value="Cyclophilin-like"/>
    <property type="match status" value="1"/>
</dbReference>
<keyword evidence="2" id="KW-0747">Spliceosome</keyword>
<evidence type="ECO:0000256" key="5">
    <source>
        <dbReference type="SAM" id="MobiDB-lite"/>
    </source>
</evidence>
<dbReference type="SUPFAM" id="SSF50891">
    <property type="entry name" value="Cyclophilin-like"/>
    <property type="match status" value="1"/>
</dbReference>
<feature type="region of interest" description="Disordered" evidence="5">
    <location>
        <begin position="1"/>
        <end position="40"/>
    </location>
</feature>
<reference evidence="7 8" key="1">
    <citation type="submission" date="2023-05" db="EMBL/GenBank/DDBJ databases">
        <title>B98-5 Cell Line De Novo Hybrid Assembly: An Optical Mapping Approach.</title>
        <authorList>
            <person name="Kananen K."/>
            <person name="Auerbach J.A."/>
            <person name="Kautto E."/>
            <person name="Blachly J.S."/>
        </authorList>
    </citation>
    <scope>NUCLEOTIDE SEQUENCE [LARGE SCALE GENOMIC DNA]</scope>
    <source>
        <strain evidence="7">B95-8</strain>
        <tissue evidence="7">Cell line</tissue>
    </source>
</reference>
<keyword evidence="2" id="KW-0508">mRNA splicing</keyword>
<evidence type="ECO:0000256" key="2">
    <source>
        <dbReference type="ARBA" id="ARBA00022728"/>
    </source>
</evidence>
<dbReference type="Pfam" id="PF00160">
    <property type="entry name" value="Pro_isomerase"/>
    <property type="match status" value="1"/>
</dbReference>
<evidence type="ECO:0000313" key="7">
    <source>
        <dbReference type="EMBL" id="KAK2112510.1"/>
    </source>
</evidence>
<dbReference type="InterPro" id="IPR044666">
    <property type="entry name" value="Cyclophilin_A-like"/>
</dbReference>